<evidence type="ECO:0000256" key="3">
    <source>
        <dbReference type="ARBA" id="ARBA00022618"/>
    </source>
</evidence>
<dbReference type="PANTHER" id="PTHR10828">
    <property type="entry name" value="M-PHASE INDUCER PHOSPHATASE DUAL SPECIFICITY PHOSPHATASE CDC25"/>
    <property type="match status" value="1"/>
</dbReference>
<evidence type="ECO:0000256" key="7">
    <source>
        <dbReference type="ARBA" id="ARBA00023306"/>
    </source>
</evidence>
<evidence type="ECO:0000259" key="12">
    <source>
        <dbReference type="PROSITE" id="PS50206"/>
    </source>
</evidence>
<sequence length="450" mass="50333">MRTPPTASEGTTTPPIPSSSPAGYGNDAMDMSPLPHKVPFAFAARVTVHSPTPETTPRDEDMLSPCEDPPKPLLGPPIAMPPPERKRSNLLRPSLSRTKGLSTNTVSLSTNGFQNQLPYFKLGGCGSTLSISSTPSIAECYTESPVHERKTVSISLMGPPRARQPPVSSLNRNNGSPMAAHIAKRVPPVARPRKQMRRSHSMYQHPGEVLQQEEEDCASSTTLQSIMDIDDTHQLKLPHLPSVDEADSLPRIDKSTLIDVLNGQYSEDYDYVKIIDCRFEYEYNGGHIDGATNFNDKELLANTLFEPESSARTLLIFHCEYSVHRAPLMARFVRHRDRALNAHQYPQLNYPEVYILDGGYSAFFKIHRTRCFPQDYVEMRATEYYDAKEKGMGKLKQRAKLSRAKTFAFGQHSCQMEDSPTSNARLGPRSLSVLDLAPDQRMHARRMASY</sequence>
<comment type="caution">
    <text evidence="13">The sequence shown here is derived from an EMBL/GenBank/DDBJ whole genome shotgun (WGS) entry which is preliminary data.</text>
</comment>
<dbReference type="AlphaFoldDB" id="A0A4V5NHI6"/>
<keyword evidence="14" id="KW-1185">Reference proteome</keyword>
<dbReference type="PROSITE" id="PS50206">
    <property type="entry name" value="RHODANESE_3"/>
    <property type="match status" value="1"/>
</dbReference>
<dbReference type="InterPro" id="IPR000751">
    <property type="entry name" value="MPI_Phosphatase"/>
</dbReference>
<dbReference type="Gene3D" id="3.40.250.10">
    <property type="entry name" value="Rhodanese-like domain"/>
    <property type="match status" value="1"/>
</dbReference>
<evidence type="ECO:0000256" key="11">
    <source>
        <dbReference type="SAM" id="MobiDB-lite"/>
    </source>
</evidence>
<dbReference type="GO" id="GO:0005737">
    <property type="term" value="C:cytoplasm"/>
    <property type="evidence" value="ECO:0007669"/>
    <property type="project" value="TreeGrafter"/>
</dbReference>
<dbReference type="Proteomes" id="UP000308768">
    <property type="component" value="Unassembled WGS sequence"/>
</dbReference>
<dbReference type="GO" id="GO:0000086">
    <property type="term" value="P:G2/M transition of mitotic cell cycle"/>
    <property type="evidence" value="ECO:0007669"/>
    <property type="project" value="TreeGrafter"/>
</dbReference>
<accession>A0A4V5NHI6</accession>
<keyword evidence="6 10" id="KW-0904">Protein phosphatase</keyword>
<feature type="region of interest" description="Disordered" evidence="11">
    <location>
        <begin position="157"/>
        <end position="176"/>
    </location>
</feature>
<keyword evidence="3 10" id="KW-0132">Cell division</keyword>
<dbReference type="EC" id="3.1.3.48" evidence="2 10"/>
<comment type="catalytic activity">
    <reaction evidence="8 10">
        <text>O-phospho-L-tyrosyl-[protein] + H2O = L-tyrosyl-[protein] + phosphate</text>
        <dbReference type="Rhea" id="RHEA:10684"/>
        <dbReference type="Rhea" id="RHEA-COMP:10136"/>
        <dbReference type="Rhea" id="RHEA-COMP:20101"/>
        <dbReference type="ChEBI" id="CHEBI:15377"/>
        <dbReference type="ChEBI" id="CHEBI:43474"/>
        <dbReference type="ChEBI" id="CHEBI:46858"/>
        <dbReference type="ChEBI" id="CHEBI:61978"/>
        <dbReference type="EC" id="3.1.3.48"/>
    </reaction>
</comment>
<evidence type="ECO:0000256" key="1">
    <source>
        <dbReference type="ARBA" id="ARBA00011065"/>
    </source>
</evidence>
<dbReference type="STRING" id="331657.A0A4V5NHI6"/>
<comment type="function">
    <text evidence="10">Tyrosine protein phosphatase which functions as a dosage-dependent inducer of mitotic progression.</text>
</comment>
<dbReference type="GO" id="GO:0010971">
    <property type="term" value="P:positive regulation of G2/M transition of mitotic cell cycle"/>
    <property type="evidence" value="ECO:0007669"/>
    <property type="project" value="TreeGrafter"/>
</dbReference>
<dbReference type="GO" id="GO:0051301">
    <property type="term" value="P:cell division"/>
    <property type="evidence" value="ECO:0007669"/>
    <property type="project" value="UniProtKB-UniRule"/>
</dbReference>
<dbReference type="SUPFAM" id="SSF52821">
    <property type="entry name" value="Rhodanese/Cell cycle control phosphatase"/>
    <property type="match status" value="1"/>
</dbReference>
<feature type="domain" description="Rhodanese" evidence="12">
    <location>
        <begin position="272"/>
        <end position="372"/>
    </location>
</feature>
<dbReference type="FunFam" id="3.40.250.10:FF:000021">
    <property type="entry name" value="M-phase inducer phosphatase cdc-25.2"/>
    <property type="match status" value="1"/>
</dbReference>
<comment type="similarity">
    <text evidence="1 10">Belongs to the MPI phosphatase family.</text>
</comment>
<feature type="compositionally biased region" description="Polar residues" evidence="11">
    <location>
        <begin position="1"/>
        <end position="10"/>
    </location>
</feature>
<dbReference type="EMBL" id="NAJN01000110">
    <property type="protein sequence ID" value="TKA79189.1"/>
    <property type="molecule type" value="Genomic_DNA"/>
</dbReference>
<evidence type="ECO:0000256" key="9">
    <source>
        <dbReference type="ARBA" id="ARBA00067190"/>
    </source>
</evidence>
<proteinExistence type="inferred from homology"/>
<keyword evidence="5 10" id="KW-0378">Hydrolase</keyword>
<dbReference type="GO" id="GO:0004725">
    <property type="term" value="F:protein tyrosine phosphatase activity"/>
    <property type="evidence" value="ECO:0007669"/>
    <property type="project" value="UniProtKB-UniRule"/>
</dbReference>
<evidence type="ECO:0000256" key="5">
    <source>
        <dbReference type="ARBA" id="ARBA00022801"/>
    </source>
</evidence>
<evidence type="ECO:0000256" key="6">
    <source>
        <dbReference type="ARBA" id="ARBA00022912"/>
    </source>
</evidence>
<dbReference type="InterPro" id="IPR036873">
    <property type="entry name" value="Rhodanese-like_dom_sf"/>
</dbReference>
<dbReference type="CDD" id="cd01530">
    <property type="entry name" value="Cdc25"/>
    <property type="match status" value="1"/>
</dbReference>
<reference evidence="13 14" key="1">
    <citation type="submission" date="2017-03" db="EMBL/GenBank/DDBJ databases">
        <title>Genomes of endolithic fungi from Antarctica.</title>
        <authorList>
            <person name="Coleine C."/>
            <person name="Masonjones S."/>
            <person name="Stajich J.E."/>
        </authorList>
    </citation>
    <scope>NUCLEOTIDE SEQUENCE [LARGE SCALE GENOMIC DNA]</scope>
    <source>
        <strain evidence="13 14">CCFEE 5187</strain>
    </source>
</reference>
<evidence type="ECO:0000256" key="8">
    <source>
        <dbReference type="ARBA" id="ARBA00051722"/>
    </source>
</evidence>
<dbReference type="PANTHER" id="PTHR10828:SF17">
    <property type="entry name" value="PROTEIN-TYROSINE-PHOSPHATASE"/>
    <property type="match status" value="1"/>
</dbReference>
<evidence type="ECO:0000256" key="2">
    <source>
        <dbReference type="ARBA" id="ARBA00013064"/>
    </source>
</evidence>
<dbReference type="OrthoDB" id="26523at2759"/>
<evidence type="ECO:0000313" key="13">
    <source>
        <dbReference type="EMBL" id="TKA79189.1"/>
    </source>
</evidence>
<evidence type="ECO:0000256" key="10">
    <source>
        <dbReference type="RuleBase" id="RU368028"/>
    </source>
</evidence>
<keyword evidence="7 10" id="KW-0131">Cell cycle</keyword>
<evidence type="ECO:0000256" key="4">
    <source>
        <dbReference type="ARBA" id="ARBA00022776"/>
    </source>
</evidence>
<dbReference type="InterPro" id="IPR001763">
    <property type="entry name" value="Rhodanese-like_dom"/>
</dbReference>
<gene>
    <name evidence="13" type="ORF">B0A49_02160</name>
</gene>
<feature type="compositionally biased region" description="Polar residues" evidence="11">
    <location>
        <begin position="166"/>
        <end position="176"/>
    </location>
</feature>
<keyword evidence="4 10" id="KW-0498">Mitosis</keyword>
<protein>
    <recommendedName>
        <fullName evidence="9 10">M-phase inducer phosphatase</fullName>
        <ecNumber evidence="2 10">3.1.3.48</ecNumber>
    </recommendedName>
</protein>
<dbReference type="GO" id="GO:0110032">
    <property type="term" value="P:positive regulation of G2/MI transition of meiotic cell cycle"/>
    <property type="evidence" value="ECO:0007669"/>
    <property type="project" value="TreeGrafter"/>
</dbReference>
<dbReference type="PRINTS" id="PR00716">
    <property type="entry name" value="MPIPHPHTASE"/>
</dbReference>
<name>A0A4V5NHI6_9PEZI</name>
<organism evidence="13 14">
    <name type="scientific">Cryomyces minteri</name>
    <dbReference type="NCBI Taxonomy" id="331657"/>
    <lineage>
        <taxon>Eukaryota</taxon>
        <taxon>Fungi</taxon>
        <taxon>Dikarya</taxon>
        <taxon>Ascomycota</taxon>
        <taxon>Pezizomycotina</taxon>
        <taxon>Dothideomycetes</taxon>
        <taxon>Dothideomycetes incertae sedis</taxon>
        <taxon>Cryomyces</taxon>
    </lineage>
</organism>
<dbReference type="Pfam" id="PF00581">
    <property type="entry name" value="Rhodanese"/>
    <property type="match status" value="1"/>
</dbReference>
<dbReference type="GO" id="GO:0005634">
    <property type="term" value="C:nucleus"/>
    <property type="evidence" value="ECO:0007669"/>
    <property type="project" value="TreeGrafter"/>
</dbReference>
<feature type="region of interest" description="Disordered" evidence="11">
    <location>
        <begin position="1"/>
        <end position="34"/>
    </location>
</feature>
<feature type="region of interest" description="Disordered" evidence="11">
    <location>
        <begin position="49"/>
        <end position="103"/>
    </location>
</feature>
<dbReference type="SMART" id="SM00450">
    <property type="entry name" value="RHOD"/>
    <property type="match status" value="1"/>
</dbReference>
<evidence type="ECO:0000313" key="14">
    <source>
        <dbReference type="Proteomes" id="UP000308768"/>
    </source>
</evidence>
<feature type="compositionally biased region" description="Pro residues" evidence="11">
    <location>
        <begin position="71"/>
        <end position="82"/>
    </location>
</feature>